<dbReference type="InterPro" id="IPR005552">
    <property type="entry name" value="Scramblase"/>
</dbReference>
<dbReference type="PANTHER" id="PTHR23248:SF9">
    <property type="entry name" value="PHOSPHOLIPID SCRAMBLASE"/>
    <property type="match status" value="1"/>
</dbReference>
<dbReference type="RefSeq" id="WP_231587700.1">
    <property type="nucleotide sequence ID" value="NZ_JYIW01000012.1"/>
</dbReference>
<dbReference type="Proteomes" id="UP000033640">
    <property type="component" value="Unassembled WGS sequence"/>
</dbReference>
<dbReference type="PATRIC" id="fig|82380.11.peg.169"/>
<evidence type="ECO:0000313" key="1">
    <source>
        <dbReference type="EMBL" id="KJL33114.1"/>
    </source>
</evidence>
<proteinExistence type="predicted"/>
<dbReference type="SUPFAM" id="SSF54518">
    <property type="entry name" value="Tubby C-terminal domain-like"/>
    <property type="match status" value="1"/>
</dbReference>
<dbReference type="AlphaFoldDB" id="A0A0F0LK94"/>
<dbReference type="Pfam" id="PF03803">
    <property type="entry name" value="Scramblase"/>
    <property type="match status" value="1"/>
</dbReference>
<protein>
    <submittedName>
        <fullName evidence="1">Scramblase</fullName>
    </submittedName>
</protein>
<organism evidence="1 2">
    <name type="scientific">Microbacterium oxydans</name>
    <dbReference type="NCBI Taxonomy" id="82380"/>
    <lineage>
        <taxon>Bacteria</taxon>
        <taxon>Bacillati</taxon>
        <taxon>Actinomycetota</taxon>
        <taxon>Actinomycetes</taxon>
        <taxon>Micrococcales</taxon>
        <taxon>Microbacteriaceae</taxon>
        <taxon>Microbacterium</taxon>
    </lineage>
</organism>
<dbReference type="InterPro" id="IPR025659">
    <property type="entry name" value="Tubby-like_C"/>
</dbReference>
<dbReference type="PANTHER" id="PTHR23248">
    <property type="entry name" value="PHOSPHOLIPID SCRAMBLASE-RELATED"/>
    <property type="match status" value="1"/>
</dbReference>
<name>A0A0F0LK94_9MICO</name>
<dbReference type="EMBL" id="JYIW01000012">
    <property type="protein sequence ID" value="KJL33114.1"/>
    <property type="molecule type" value="Genomic_DNA"/>
</dbReference>
<evidence type="ECO:0000313" key="2">
    <source>
        <dbReference type="Proteomes" id="UP000033640"/>
    </source>
</evidence>
<sequence length="206" mass="22967">MLTERVLIVNQKAKLFESRAEYGVFDRNGVRVGAVRELRRNFLEKSMSARPDEDQTRRLQIIDGEGAVLMSMLRPAKLLKSKMIVSAGGGSPVGQIVQKTVGFIGLIRFDFEVSGRTIGSVTADGWDAWDFGVQDATGDEIARISKDWAGARKELFTKSDNYVLQIHRELEEPLRSLVVATALAIDTALYQGSSNARSKRRRPRLL</sequence>
<accession>A0A0F0LK94</accession>
<gene>
    <name evidence="1" type="ORF">RS83_00162</name>
</gene>
<reference evidence="1 2" key="1">
    <citation type="submission" date="2015-02" db="EMBL/GenBank/DDBJ databases">
        <title>Draft genome sequences of ten Microbacterium spp. with emphasis on heavy metal contaminated environments.</title>
        <authorList>
            <person name="Corretto E."/>
        </authorList>
    </citation>
    <scope>NUCLEOTIDE SEQUENCE [LARGE SCALE GENOMIC DNA]</scope>
    <source>
        <strain evidence="1 2">BEL4b</strain>
    </source>
</reference>
<comment type="caution">
    <text evidence="1">The sequence shown here is derived from an EMBL/GenBank/DDBJ whole genome shotgun (WGS) entry which is preliminary data.</text>
</comment>
<dbReference type="GO" id="GO:0005886">
    <property type="term" value="C:plasma membrane"/>
    <property type="evidence" value="ECO:0007669"/>
    <property type="project" value="TreeGrafter"/>
</dbReference>
<dbReference type="GO" id="GO:0017128">
    <property type="term" value="F:phospholipid scramblase activity"/>
    <property type="evidence" value="ECO:0007669"/>
    <property type="project" value="InterPro"/>
</dbReference>